<dbReference type="CDD" id="cd06418">
    <property type="entry name" value="GH25_BacA-like"/>
    <property type="match status" value="1"/>
</dbReference>
<evidence type="ECO:0000313" key="3">
    <source>
        <dbReference type="Proteomes" id="UP000281061"/>
    </source>
</evidence>
<evidence type="ECO:0000259" key="1">
    <source>
        <dbReference type="Pfam" id="PF08924"/>
    </source>
</evidence>
<organism evidence="2 3">
    <name type="scientific">Lactiplantibacillus pentosus</name>
    <name type="common">Lactobacillus pentosus</name>
    <dbReference type="NCBI Taxonomy" id="1589"/>
    <lineage>
        <taxon>Bacteria</taxon>
        <taxon>Bacillati</taxon>
        <taxon>Bacillota</taxon>
        <taxon>Bacilli</taxon>
        <taxon>Lactobacillales</taxon>
        <taxon>Lactobacillaceae</taxon>
        <taxon>Lactiplantibacillus</taxon>
    </lineage>
</organism>
<name>A0AB37RK00_LACPE</name>
<dbReference type="Gene3D" id="3.20.20.80">
    <property type="entry name" value="Glycosidases"/>
    <property type="match status" value="1"/>
</dbReference>
<dbReference type="Proteomes" id="UP000281061">
    <property type="component" value="Unassembled WGS sequence"/>
</dbReference>
<sequence length="736" mass="78767">MCMADQLVLDTQQWLNTTYGDVDGFGSVPENGLTGWDTIYGLTRALQHELGITELVDNFGPTTASLFDEIADDIVPGYSGNIAYIIQGGFWCKGIDPAAFDGEFTSDTAAAVTTMKEYAGLSDTSGTLDSQFMAALLNMSAFTLVADGYEKIRTMQQQLNHDYLDYTGILPCDGVYQRDTNTALIYALQAEEGLDTDTASGTYGPMTQELTPTVSEGDSNNFVRILQWGLYVNNQAYTGDFDGSYSLDVSSAVASFETDMALSTTSGTSAGLDVFMSLLTSAGNPDRDAVACDTSHQINASEAAALSSAGYEYIGRYLTGTAGTGDDEVDKNLTTSEISLLTDAGLKIFPIYQDGASDSEDYFTESKGSSDGRKAGLAAMELGFPDDTIIYFAVDVDIQDGDIAGTVAQYFTGVASGISGFDFKIGIYATRNVANTIITDGLAEKAFVSDMSTGFSGNLGFPMPTEWAFDQFSEVAFDDFYIDKVASNSTRSTAVDDFTAGGAVGGASDLETINGIIQDLGDTNTYFSFVKSVEIEGFSEEYTVTTPAADFTLKVDLEGSISDDDGDVSVSYNVSDGNVSFSVSDAIQELLTENESALGASDMTNAMNEIAGVITNGDISSDTSIEASGMIITLKIKSTFEHAASNGKTYSIEYEITLEVQFHEFTNPLPVNVTQTQATEYNQQLTTIVTTASENALNYLKNLQPDLQFVPTPAYTESLLADMLMFLVYATFTFAL</sequence>
<dbReference type="SUPFAM" id="SSF47090">
    <property type="entry name" value="PGBD-like"/>
    <property type="match status" value="1"/>
</dbReference>
<dbReference type="EMBL" id="RDCL01000049">
    <property type="protein sequence ID" value="RMW55901.1"/>
    <property type="molecule type" value="Genomic_DNA"/>
</dbReference>
<protein>
    <submittedName>
        <fullName evidence="2">DUF1906 domain-containing protein</fullName>
    </submittedName>
</protein>
<evidence type="ECO:0000313" key="2">
    <source>
        <dbReference type="EMBL" id="RMW55901.1"/>
    </source>
</evidence>
<reference evidence="2 3" key="1">
    <citation type="submission" date="2018-10" db="EMBL/GenBank/DDBJ databases">
        <title>Genome sequences of five Lactobacillus pentosus strains isolated from brines of traditionally fermented spanish-style green table olives and differences between them.</title>
        <authorList>
            <person name="Jimenez Diaz R."/>
        </authorList>
    </citation>
    <scope>NUCLEOTIDE SEQUENCE [LARGE SCALE GENOMIC DNA]</scope>
    <source>
        <strain evidence="2 3">IG8</strain>
    </source>
</reference>
<gene>
    <name evidence="2" type="ORF">D6U17_04635</name>
</gene>
<dbReference type="SUPFAM" id="SSF51445">
    <property type="entry name" value="(Trans)glycosidases"/>
    <property type="match status" value="1"/>
</dbReference>
<dbReference type="InterPro" id="IPR017853">
    <property type="entry name" value="GH"/>
</dbReference>
<comment type="caution">
    <text evidence="2">The sequence shown here is derived from an EMBL/GenBank/DDBJ whole genome shotgun (WGS) entry which is preliminary data.</text>
</comment>
<dbReference type="Pfam" id="PF08924">
    <property type="entry name" value="Rv2525c_GlyHyd-like"/>
    <property type="match status" value="1"/>
</dbReference>
<dbReference type="InterPro" id="IPR015020">
    <property type="entry name" value="Rv2525c-like_Glyco_Hydro-like"/>
</dbReference>
<feature type="domain" description="Rv2525c-like glycoside hydrolase-like" evidence="1">
    <location>
        <begin position="305"/>
        <end position="470"/>
    </location>
</feature>
<dbReference type="AlphaFoldDB" id="A0AB37RK00"/>
<dbReference type="InterPro" id="IPR036365">
    <property type="entry name" value="PGBD-like_sf"/>
</dbReference>
<proteinExistence type="predicted"/>
<accession>A0AB37RK00</accession>